<evidence type="ECO:0000256" key="4">
    <source>
        <dbReference type="ARBA" id="ARBA00023136"/>
    </source>
</evidence>
<feature type="transmembrane region" description="Helical" evidence="6">
    <location>
        <begin position="244"/>
        <end position="267"/>
    </location>
</feature>
<dbReference type="InterPro" id="IPR000849">
    <property type="entry name" value="Sugar_P_transporter"/>
</dbReference>
<dbReference type="Gene3D" id="1.20.1250.20">
    <property type="entry name" value="MFS general substrate transporter like domains"/>
    <property type="match status" value="2"/>
</dbReference>
<dbReference type="PIRSF" id="PIRSF002808">
    <property type="entry name" value="Hexose_phosphate_transp"/>
    <property type="match status" value="1"/>
</dbReference>
<feature type="region of interest" description="Disordered" evidence="5">
    <location>
        <begin position="441"/>
        <end position="465"/>
    </location>
</feature>
<feature type="transmembrane region" description="Helical" evidence="6">
    <location>
        <begin position="24"/>
        <end position="40"/>
    </location>
</feature>
<feature type="transmembrane region" description="Helical" evidence="6">
    <location>
        <begin position="287"/>
        <end position="309"/>
    </location>
</feature>
<evidence type="ECO:0000313" key="9">
    <source>
        <dbReference type="Proteomes" id="UP001611383"/>
    </source>
</evidence>
<dbReference type="PANTHER" id="PTHR43826:SF3">
    <property type="entry name" value="GLUCOSE-6-PHOSPHATE EXCHANGER SLC37A4"/>
    <property type="match status" value="1"/>
</dbReference>
<protein>
    <submittedName>
        <fullName evidence="8">MFS transporter</fullName>
    </submittedName>
</protein>
<gene>
    <name evidence="8" type="ORF">F0U60_36665</name>
</gene>
<evidence type="ECO:0000256" key="2">
    <source>
        <dbReference type="ARBA" id="ARBA00022692"/>
    </source>
</evidence>
<keyword evidence="3 6" id="KW-1133">Transmembrane helix</keyword>
<dbReference type="InterPro" id="IPR020846">
    <property type="entry name" value="MFS_dom"/>
</dbReference>
<dbReference type="Proteomes" id="UP001611383">
    <property type="component" value="Chromosome"/>
</dbReference>
<feature type="transmembrane region" description="Helical" evidence="6">
    <location>
        <begin position="60"/>
        <end position="80"/>
    </location>
</feature>
<keyword evidence="9" id="KW-1185">Reference proteome</keyword>
<accession>A0ABY9X0X9</accession>
<feature type="transmembrane region" description="Helical" evidence="6">
    <location>
        <begin position="321"/>
        <end position="339"/>
    </location>
</feature>
<feature type="transmembrane region" description="Helical" evidence="6">
    <location>
        <begin position="157"/>
        <end position="178"/>
    </location>
</feature>
<dbReference type="EMBL" id="CP043494">
    <property type="protein sequence ID" value="WNG49038.1"/>
    <property type="molecule type" value="Genomic_DNA"/>
</dbReference>
<reference evidence="8 9" key="1">
    <citation type="submission" date="2019-08" db="EMBL/GenBank/DDBJ databases">
        <title>Archangium and Cystobacter genomes.</title>
        <authorList>
            <person name="Chen I.-C.K."/>
            <person name="Wielgoss S."/>
        </authorList>
    </citation>
    <scope>NUCLEOTIDE SEQUENCE [LARGE SCALE GENOMIC DNA]</scope>
    <source>
        <strain evidence="8 9">Cbm 6</strain>
    </source>
</reference>
<evidence type="ECO:0000256" key="1">
    <source>
        <dbReference type="ARBA" id="ARBA00004127"/>
    </source>
</evidence>
<dbReference type="InterPro" id="IPR051337">
    <property type="entry name" value="OPA_Antiporter"/>
</dbReference>
<sequence length="465" mass="49653">MHDAAPSSSTPRPEYSRAFRFRRAQNWLTLGTMYAAMYMGRYNFSFANAKLSETYGWNKAQVGAIISAATFIYGVSAIFNGPLADRIGGRKAMLVGAGGAVVFNLAFGLGAYLGFLGTGPLLLGYLATVWSLNMYFQSYSALALIKVNSGWFHISERGVFSAIFGSMIQGGRALIYFIGPLLVLALPWQFVFFVPALVMTTLGLLTFLWVRDAPDEAGLPALDTADASSGYTGKVDFKYVAKVVFTNPVMITIAAAEFCTGFVRHGFEQWFPRYMQEAQKLPLDSPIFQKGATGVVLAGIAGAFVAGFLSDLLFKARRPPVAFIGYVLQVACMAIIWKAPSVNLVIAAFVVNSFSISIVHSMLSGTSSMDFGGKKAAATAAGMFDGMQYVGGSVVGVGMGWMLDHFGWSAWGPSMIGFSAVGAVLMLTLWNARPKAHAAQTAPAVAAPTNVPVQEGESSRTGTQG</sequence>
<comment type="subcellular location">
    <subcellularLocation>
        <location evidence="1">Endomembrane system</location>
        <topology evidence="1">Multi-pass membrane protein</topology>
    </subcellularLocation>
</comment>
<feature type="transmembrane region" description="Helical" evidence="6">
    <location>
        <begin position="408"/>
        <end position="430"/>
    </location>
</feature>
<proteinExistence type="predicted"/>
<dbReference type="PROSITE" id="PS50850">
    <property type="entry name" value="MFS"/>
    <property type="match status" value="1"/>
</dbReference>
<evidence type="ECO:0000256" key="5">
    <source>
        <dbReference type="SAM" id="MobiDB-lite"/>
    </source>
</evidence>
<feature type="transmembrane region" description="Helical" evidence="6">
    <location>
        <begin position="121"/>
        <end position="145"/>
    </location>
</feature>
<dbReference type="SUPFAM" id="SSF103473">
    <property type="entry name" value="MFS general substrate transporter"/>
    <property type="match status" value="1"/>
</dbReference>
<dbReference type="Pfam" id="PF07690">
    <property type="entry name" value="MFS_1"/>
    <property type="match status" value="1"/>
</dbReference>
<dbReference type="InterPro" id="IPR011701">
    <property type="entry name" value="MFS"/>
</dbReference>
<feature type="domain" description="Major facilitator superfamily (MFS) profile" evidence="7">
    <location>
        <begin position="24"/>
        <end position="437"/>
    </location>
</feature>
<feature type="transmembrane region" description="Helical" evidence="6">
    <location>
        <begin position="345"/>
        <end position="364"/>
    </location>
</feature>
<keyword evidence="4 6" id="KW-0472">Membrane</keyword>
<feature type="transmembrane region" description="Helical" evidence="6">
    <location>
        <begin position="92"/>
        <end position="115"/>
    </location>
</feature>
<evidence type="ECO:0000256" key="6">
    <source>
        <dbReference type="SAM" id="Phobius"/>
    </source>
</evidence>
<evidence type="ECO:0000313" key="8">
    <source>
        <dbReference type="EMBL" id="WNG49038.1"/>
    </source>
</evidence>
<dbReference type="InterPro" id="IPR036259">
    <property type="entry name" value="MFS_trans_sf"/>
</dbReference>
<keyword evidence="2 6" id="KW-0812">Transmembrane</keyword>
<dbReference type="PANTHER" id="PTHR43826">
    <property type="entry name" value="GLUCOSE-6-PHOSPHATE EXCHANGER SLC37A4"/>
    <property type="match status" value="1"/>
</dbReference>
<feature type="transmembrane region" description="Helical" evidence="6">
    <location>
        <begin position="376"/>
        <end position="402"/>
    </location>
</feature>
<feature type="transmembrane region" description="Helical" evidence="6">
    <location>
        <begin position="190"/>
        <end position="210"/>
    </location>
</feature>
<dbReference type="RefSeq" id="WP_395806707.1">
    <property type="nucleotide sequence ID" value="NZ_CP043494.1"/>
</dbReference>
<evidence type="ECO:0000259" key="7">
    <source>
        <dbReference type="PROSITE" id="PS50850"/>
    </source>
</evidence>
<evidence type="ECO:0000256" key="3">
    <source>
        <dbReference type="ARBA" id="ARBA00022989"/>
    </source>
</evidence>
<name>A0ABY9X0X9_9BACT</name>
<organism evidence="8 9">
    <name type="scientific">Archangium minus</name>
    <dbReference type="NCBI Taxonomy" id="83450"/>
    <lineage>
        <taxon>Bacteria</taxon>
        <taxon>Pseudomonadati</taxon>
        <taxon>Myxococcota</taxon>
        <taxon>Myxococcia</taxon>
        <taxon>Myxococcales</taxon>
        <taxon>Cystobacterineae</taxon>
        <taxon>Archangiaceae</taxon>
        <taxon>Archangium</taxon>
    </lineage>
</organism>